<dbReference type="OrthoDB" id="2400204at2759"/>
<dbReference type="AlphaFoldDB" id="A0A9W4X4N3"/>
<gene>
    <name evidence="1" type="ORF">FWILDA_LOCUS16731</name>
</gene>
<evidence type="ECO:0000313" key="1">
    <source>
        <dbReference type="EMBL" id="CAI2194746.1"/>
    </source>
</evidence>
<proteinExistence type="predicted"/>
<reference evidence="1" key="1">
    <citation type="submission" date="2022-08" db="EMBL/GenBank/DDBJ databases">
        <authorList>
            <person name="Kallberg Y."/>
            <person name="Tangrot J."/>
            <person name="Rosling A."/>
        </authorList>
    </citation>
    <scope>NUCLEOTIDE SEQUENCE</scope>
    <source>
        <strain evidence="1">Wild A</strain>
    </source>
</reference>
<name>A0A9W4X4N3_9GLOM</name>
<protein>
    <submittedName>
        <fullName evidence="1">1995_t:CDS:1</fullName>
    </submittedName>
</protein>
<dbReference type="EMBL" id="CAMKVN010011372">
    <property type="protein sequence ID" value="CAI2194746.1"/>
    <property type="molecule type" value="Genomic_DNA"/>
</dbReference>
<keyword evidence="2" id="KW-1185">Reference proteome</keyword>
<organism evidence="1 2">
    <name type="scientific">Funneliformis geosporum</name>
    <dbReference type="NCBI Taxonomy" id="1117311"/>
    <lineage>
        <taxon>Eukaryota</taxon>
        <taxon>Fungi</taxon>
        <taxon>Fungi incertae sedis</taxon>
        <taxon>Mucoromycota</taxon>
        <taxon>Glomeromycotina</taxon>
        <taxon>Glomeromycetes</taxon>
        <taxon>Glomerales</taxon>
        <taxon>Glomeraceae</taxon>
        <taxon>Funneliformis</taxon>
    </lineage>
</organism>
<comment type="caution">
    <text evidence="1">The sequence shown here is derived from an EMBL/GenBank/DDBJ whole genome shotgun (WGS) entry which is preliminary data.</text>
</comment>
<sequence length="84" mass="9601">MIPMMNLEQNPIKPYTGCDYIAHFAHYHNILLRLFTGRLPNLSEHAKNGLFDTFSRSDAFEVLEHNALLDALANPVKGLNLNEY</sequence>
<accession>A0A9W4X4N3</accession>
<dbReference type="Proteomes" id="UP001153678">
    <property type="component" value="Unassembled WGS sequence"/>
</dbReference>
<evidence type="ECO:0000313" key="2">
    <source>
        <dbReference type="Proteomes" id="UP001153678"/>
    </source>
</evidence>